<dbReference type="Pfam" id="PF00149">
    <property type="entry name" value="Metallophos"/>
    <property type="match status" value="1"/>
</dbReference>
<feature type="domain" description="Calcineurin-like phosphoesterase" evidence="2">
    <location>
        <begin position="143"/>
        <end position="305"/>
    </location>
</feature>
<sequence>MKLIRFFLLLVIYIGANYYVFSHFYNLVPIRYSVIYILLVVLSIFISFSILPVLIIPKKLTIKSITFLYTLGTSWIFILIYAILIFGILDLVIYYLYPIPLWMNVGLALICLFSIFYCGNINYKKKKRVELNIAINKPLKKNIKIVAISDLHLGYTINSKELNEWIQLINQEKADILLIPGDIIDNNVNPLYYYQLAPYFNKFHAPLGIYACLGNHEYISGIDSSIKFLEKTNVHLLRDSYVDIEGIFYLIGRDDKTNSHRKTLKEVIKNIDSSQPIILLDHQPYGLEESQKNGIDIQLSGHTHRGQVWPISWITDKLYEVSHGYKKKGNTNIYVSSGIGIWGGKFRIGTQSEYVVINLSSI</sequence>
<dbReference type="PANTHER" id="PTHR31302">
    <property type="entry name" value="TRANSMEMBRANE PROTEIN WITH METALLOPHOSPHOESTERASE DOMAIN-RELATED"/>
    <property type="match status" value="1"/>
</dbReference>
<keyword evidence="1" id="KW-0472">Membrane</keyword>
<reference evidence="3 4" key="1">
    <citation type="submission" date="2018-02" db="EMBL/GenBank/DDBJ databases">
        <title>Genome sequences of Apibacter spp., gut symbionts of Asian honey bees.</title>
        <authorList>
            <person name="Kwong W.K."/>
            <person name="Steele M.I."/>
            <person name="Moran N.A."/>
        </authorList>
    </citation>
    <scope>NUCLEOTIDE SEQUENCE [LARGE SCALE GENOMIC DNA]</scope>
    <source>
        <strain evidence="4">wkB301</strain>
    </source>
</reference>
<dbReference type="GO" id="GO:0016787">
    <property type="term" value="F:hydrolase activity"/>
    <property type="evidence" value="ECO:0007669"/>
    <property type="project" value="InterPro"/>
</dbReference>
<evidence type="ECO:0000259" key="2">
    <source>
        <dbReference type="Pfam" id="PF00149"/>
    </source>
</evidence>
<keyword evidence="1" id="KW-0812">Transmembrane</keyword>
<feature type="transmembrane region" description="Helical" evidence="1">
    <location>
        <begin position="34"/>
        <end position="55"/>
    </location>
</feature>
<dbReference type="PANTHER" id="PTHR31302:SF0">
    <property type="entry name" value="TRANSMEMBRANE PROTEIN WITH METALLOPHOSPHOESTERASE DOMAIN"/>
    <property type="match status" value="1"/>
</dbReference>
<dbReference type="EMBL" id="PSZM01000024">
    <property type="protein sequence ID" value="PQL94241.1"/>
    <property type="molecule type" value="Genomic_DNA"/>
</dbReference>
<feature type="transmembrane region" description="Helical" evidence="1">
    <location>
        <begin position="67"/>
        <end position="95"/>
    </location>
</feature>
<dbReference type="Gene3D" id="3.60.21.10">
    <property type="match status" value="1"/>
</dbReference>
<dbReference type="SUPFAM" id="SSF56300">
    <property type="entry name" value="Metallo-dependent phosphatases"/>
    <property type="match status" value="1"/>
</dbReference>
<dbReference type="AlphaFoldDB" id="A0A2S8AFA5"/>
<name>A0A2S8AFA5_9FLAO</name>
<dbReference type="OrthoDB" id="356681at2"/>
<dbReference type="CDD" id="cd07385">
    <property type="entry name" value="MPP_YkuE_C"/>
    <property type="match status" value="1"/>
</dbReference>
<dbReference type="InterPro" id="IPR004843">
    <property type="entry name" value="Calcineurin-like_PHP"/>
</dbReference>
<feature type="transmembrane region" description="Helical" evidence="1">
    <location>
        <begin position="101"/>
        <end position="119"/>
    </location>
</feature>
<gene>
    <name evidence="3" type="ORF">C4S77_03500</name>
</gene>
<evidence type="ECO:0000313" key="4">
    <source>
        <dbReference type="Proteomes" id="UP000238042"/>
    </source>
</evidence>
<feature type="transmembrane region" description="Helical" evidence="1">
    <location>
        <begin position="7"/>
        <end position="28"/>
    </location>
</feature>
<dbReference type="InterPro" id="IPR051158">
    <property type="entry name" value="Metallophosphoesterase_sf"/>
</dbReference>
<keyword evidence="4" id="KW-1185">Reference proteome</keyword>
<proteinExistence type="predicted"/>
<dbReference type="Proteomes" id="UP000238042">
    <property type="component" value="Unassembled WGS sequence"/>
</dbReference>
<evidence type="ECO:0000313" key="3">
    <source>
        <dbReference type="EMBL" id="PQL94241.1"/>
    </source>
</evidence>
<accession>A0A2S8AFA5</accession>
<comment type="caution">
    <text evidence="3">The sequence shown here is derived from an EMBL/GenBank/DDBJ whole genome shotgun (WGS) entry which is preliminary data.</text>
</comment>
<dbReference type="InterPro" id="IPR029052">
    <property type="entry name" value="Metallo-depent_PP-like"/>
</dbReference>
<keyword evidence="1" id="KW-1133">Transmembrane helix</keyword>
<evidence type="ECO:0000256" key="1">
    <source>
        <dbReference type="SAM" id="Phobius"/>
    </source>
</evidence>
<protein>
    <recommendedName>
        <fullName evidence="2">Calcineurin-like phosphoesterase domain-containing protein</fullName>
    </recommendedName>
</protein>
<organism evidence="3 4">
    <name type="scientific">Apibacter adventoris</name>
    <dbReference type="NCBI Taxonomy" id="1679466"/>
    <lineage>
        <taxon>Bacteria</taxon>
        <taxon>Pseudomonadati</taxon>
        <taxon>Bacteroidota</taxon>
        <taxon>Flavobacteriia</taxon>
        <taxon>Flavobacteriales</taxon>
        <taxon>Weeksellaceae</taxon>
        <taxon>Apibacter</taxon>
    </lineage>
</organism>